<dbReference type="PANTHER" id="PTHR10458:SF22">
    <property type="entry name" value="PEPTIDE DEFORMYLASE"/>
    <property type="match status" value="1"/>
</dbReference>
<dbReference type="AlphaFoldDB" id="A0A0G1U6X4"/>
<dbReference type="InterPro" id="IPR023635">
    <property type="entry name" value="Peptide_deformylase"/>
</dbReference>
<sequence length="194" mass="21763">MAREKQLQALAEDFMCVTGVVPEIVYAGDPVLRTKTQEVDVEEGLEIGQRLGRVLKKYRKLTGMGRGLAAPQIGESKRVFVTLNENQEVDIFINPEIIRYSDSTNFFREVCISAGIISADVERSEAIRIKWIDGSGQEQEDNFSGDLARLIQHEYDHLEGILNLDRAVPGTISLATFDPLKEKLRDQPIPPTSF</sequence>
<dbReference type="Gene3D" id="3.90.45.10">
    <property type="entry name" value="Peptide deformylase"/>
    <property type="match status" value="1"/>
</dbReference>
<dbReference type="PATRIC" id="fig|1618371.3.peg.179"/>
<dbReference type="Pfam" id="PF01327">
    <property type="entry name" value="Pep_deformylase"/>
    <property type="match status" value="1"/>
</dbReference>
<dbReference type="SUPFAM" id="SSF56420">
    <property type="entry name" value="Peptide deformylase"/>
    <property type="match status" value="1"/>
</dbReference>
<comment type="cofactor">
    <cofactor evidence="2">
        <name>Fe(2+)</name>
        <dbReference type="ChEBI" id="CHEBI:29033"/>
    </cofactor>
    <text evidence="2">Binds 1 Fe(2+) ion.</text>
</comment>
<evidence type="ECO:0000313" key="3">
    <source>
        <dbReference type="EMBL" id="KKU61963.1"/>
    </source>
</evidence>
<feature type="binding site" evidence="2">
    <location>
        <position position="153"/>
    </location>
    <ligand>
        <name>Fe cation</name>
        <dbReference type="ChEBI" id="CHEBI:24875"/>
    </ligand>
</feature>
<gene>
    <name evidence="2" type="primary">def</name>
    <name evidence="3" type="ORF">UX85_C0001G0177</name>
</gene>
<evidence type="ECO:0000313" key="4">
    <source>
        <dbReference type="Proteomes" id="UP000033860"/>
    </source>
</evidence>
<dbReference type="Proteomes" id="UP000033860">
    <property type="component" value="Unassembled WGS sequence"/>
</dbReference>
<protein>
    <recommendedName>
        <fullName evidence="2">Peptide deformylase</fullName>
        <shortName evidence="2">PDF</shortName>
        <ecNumber evidence="2">3.5.1.88</ecNumber>
    </recommendedName>
    <alternativeName>
        <fullName evidence="2">Polypeptide deformylase</fullName>
    </alternativeName>
</protein>
<keyword evidence="2" id="KW-0479">Metal-binding</keyword>
<dbReference type="InterPro" id="IPR036821">
    <property type="entry name" value="Peptide_deformylase_sf"/>
</dbReference>
<keyword evidence="2" id="KW-0408">Iron</keyword>
<dbReference type="EC" id="3.5.1.88" evidence="2"/>
<dbReference type="GO" id="GO:0042586">
    <property type="term" value="F:peptide deformylase activity"/>
    <property type="evidence" value="ECO:0007669"/>
    <property type="project" value="UniProtKB-UniRule"/>
</dbReference>
<name>A0A0G1U6X4_9BACT</name>
<evidence type="ECO:0000256" key="1">
    <source>
        <dbReference type="ARBA" id="ARBA00010759"/>
    </source>
</evidence>
<dbReference type="GO" id="GO:0046872">
    <property type="term" value="F:metal ion binding"/>
    <property type="evidence" value="ECO:0007669"/>
    <property type="project" value="UniProtKB-KW"/>
</dbReference>
<accession>A0A0G1U6X4</accession>
<dbReference type="CDD" id="cd00487">
    <property type="entry name" value="Pep_deformylase"/>
    <property type="match status" value="1"/>
</dbReference>
<dbReference type="PRINTS" id="PR01576">
    <property type="entry name" value="PDEFORMYLASE"/>
</dbReference>
<dbReference type="GO" id="GO:0006412">
    <property type="term" value="P:translation"/>
    <property type="evidence" value="ECO:0007669"/>
    <property type="project" value="UniProtKB-UniRule"/>
</dbReference>
<reference evidence="3 4" key="1">
    <citation type="journal article" date="2015" name="Nature">
        <title>rRNA introns, odd ribosomes, and small enigmatic genomes across a large radiation of phyla.</title>
        <authorList>
            <person name="Brown C.T."/>
            <person name="Hug L.A."/>
            <person name="Thomas B.C."/>
            <person name="Sharon I."/>
            <person name="Castelle C.J."/>
            <person name="Singh A."/>
            <person name="Wilkins M.J."/>
            <person name="Williams K.H."/>
            <person name="Banfield J.F."/>
        </authorList>
    </citation>
    <scope>NUCLEOTIDE SEQUENCE [LARGE SCALE GENOMIC DNA]</scope>
</reference>
<feature type="binding site" evidence="2">
    <location>
        <position position="157"/>
    </location>
    <ligand>
        <name>Fe cation</name>
        <dbReference type="ChEBI" id="CHEBI:24875"/>
    </ligand>
</feature>
<comment type="caution">
    <text evidence="3">The sequence shown here is derived from an EMBL/GenBank/DDBJ whole genome shotgun (WGS) entry which is preliminary data.</text>
</comment>
<comment type="function">
    <text evidence="2">Removes the formyl group from the N-terminal Met of newly synthesized proteins. Requires at least a dipeptide for an efficient rate of reaction. N-terminal L-methionine is a prerequisite for activity but the enzyme has broad specificity at other positions.</text>
</comment>
<keyword evidence="2" id="KW-0648">Protein biosynthesis</keyword>
<keyword evidence="2" id="KW-0378">Hydrolase</keyword>
<organism evidence="3 4">
    <name type="scientific">Candidatus Beckwithbacteria bacterium GW2011_GWB1_47_15</name>
    <dbReference type="NCBI Taxonomy" id="1618371"/>
    <lineage>
        <taxon>Bacteria</taxon>
        <taxon>Candidatus Beckwithiibacteriota</taxon>
    </lineage>
</organism>
<proteinExistence type="inferred from homology"/>
<comment type="catalytic activity">
    <reaction evidence="2">
        <text>N-terminal N-formyl-L-methionyl-[peptide] + H2O = N-terminal L-methionyl-[peptide] + formate</text>
        <dbReference type="Rhea" id="RHEA:24420"/>
        <dbReference type="Rhea" id="RHEA-COMP:10639"/>
        <dbReference type="Rhea" id="RHEA-COMP:10640"/>
        <dbReference type="ChEBI" id="CHEBI:15377"/>
        <dbReference type="ChEBI" id="CHEBI:15740"/>
        <dbReference type="ChEBI" id="CHEBI:49298"/>
        <dbReference type="ChEBI" id="CHEBI:64731"/>
        <dbReference type="EC" id="3.5.1.88"/>
    </reaction>
</comment>
<dbReference type="EMBL" id="LCNT01000001">
    <property type="protein sequence ID" value="KKU61963.1"/>
    <property type="molecule type" value="Genomic_DNA"/>
</dbReference>
<dbReference type="HAMAP" id="MF_00163">
    <property type="entry name" value="Pep_deformylase"/>
    <property type="match status" value="1"/>
</dbReference>
<feature type="binding site" evidence="2">
    <location>
        <position position="111"/>
    </location>
    <ligand>
        <name>Fe cation</name>
        <dbReference type="ChEBI" id="CHEBI:24875"/>
    </ligand>
</feature>
<feature type="active site" evidence="2">
    <location>
        <position position="154"/>
    </location>
</feature>
<comment type="similarity">
    <text evidence="1 2">Belongs to the polypeptide deformylase family.</text>
</comment>
<evidence type="ECO:0000256" key="2">
    <source>
        <dbReference type="HAMAP-Rule" id="MF_00163"/>
    </source>
</evidence>
<dbReference type="PANTHER" id="PTHR10458">
    <property type="entry name" value="PEPTIDE DEFORMYLASE"/>
    <property type="match status" value="1"/>
</dbReference>